<sequence length="122" mass="12828">MLLLYIFLGLLAGFLSGLIGIGGGVIIVPSLVFLFGFSQHEAQGTTLGLLVPPIGILAALTYYQQGYVNVKVAILICIGFFLGGLLGAKLATNLSNVLLEKVFGIALLIIALKMIFTRSSAE</sequence>
<dbReference type="Proteomes" id="UP001328733">
    <property type="component" value="Unassembled WGS sequence"/>
</dbReference>
<evidence type="ECO:0000256" key="2">
    <source>
        <dbReference type="ARBA" id="ARBA00009142"/>
    </source>
</evidence>
<accession>A0AAW9QQ40</accession>
<feature type="transmembrane region" description="Helical" evidence="6">
    <location>
        <begin position="98"/>
        <end position="116"/>
    </location>
</feature>
<evidence type="ECO:0000256" key="6">
    <source>
        <dbReference type="RuleBase" id="RU363041"/>
    </source>
</evidence>
<dbReference type="PANTHER" id="PTHR43701:SF2">
    <property type="entry name" value="MEMBRANE TRANSPORTER PROTEIN YJNA-RELATED"/>
    <property type="match status" value="1"/>
</dbReference>
<evidence type="ECO:0000313" key="7">
    <source>
        <dbReference type="EMBL" id="MEG3439025.1"/>
    </source>
</evidence>
<dbReference type="GO" id="GO:0005886">
    <property type="term" value="C:plasma membrane"/>
    <property type="evidence" value="ECO:0007669"/>
    <property type="project" value="UniProtKB-SubCell"/>
</dbReference>
<name>A0AAW9QQ40_9CHRO</name>
<gene>
    <name evidence="7" type="ORF">V0288_18005</name>
</gene>
<evidence type="ECO:0000256" key="1">
    <source>
        <dbReference type="ARBA" id="ARBA00004141"/>
    </source>
</evidence>
<dbReference type="PANTHER" id="PTHR43701">
    <property type="entry name" value="MEMBRANE TRANSPORTER PROTEIN MJ0441-RELATED"/>
    <property type="match status" value="1"/>
</dbReference>
<feature type="transmembrane region" description="Helical" evidence="6">
    <location>
        <begin position="47"/>
        <end position="64"/>
    </location>
</feature>
<evidence type="ECO:0000313" key="8">
    <source>
        <dbReference type="Proteomes" id="UP001328733"/>
    </source>
</evidence>
<keyword evidence="8" id="KW-1185">Reference proteome</keyword>
<dbReference type="RefSeq" id="WP_332866508.1">
    <property type="nucleotide sequence ID" value="NZ_JBAFSM010000039.1"/>
</dbReference>
<feature type="transmembrane region" description="Helical" evidence="6">
    <location>
        <begin position="6"/>
        <end position="35"/>
    </location>
</feature>
<dbReference type="AlphaFoldDB" id="A0AAW9QQ40"/>
<dbReference type="InterPro" id="IPR002781">
    <property type="entry name" value="TM_pro_TauE-like"/>
</dbReference>
<keyword evidence="6" id="KW-1003">Cell membrane</keyword>
<keyword evidence="3 6" id="KW-0812">Transmembrane</keyword>
<keyword evidence="4 6" id="KW-1133">Transmembrane helix</keyword>
<comment type="similarity">
    <text evidence="2 6">Belongs to the 4-toluene sulfonate uptake permease (TSUP) (TC 2.A.102) family.</text>
</comment>
<dbReference type="EMBL" id="JBAFSM010000039">
    <property type="protein sequence ID" value="MEG3439025.1"/>
    <property type="molecule type" value="Genomic_DNA"/>
</dbReference>
<dbReference type="Pfam" id="PF01925">
    <property type="entry name" value="TauE"/>
    <property type="match status" value="1"/>
</dbReference>
<evidence type="ECO:0000256" key="3">
    <source>
        <dbReference type="ARBA" id="ARBA00022692"/>
    </source>
</evidence>
<feature type="transmembrane region" description="Helical" evidence="6">
    <location>
        <begin position="70"/>
        <end position="91"/>
    </location>
</feature>
<reference evidence="7 8" key="1">
    <citation type="submission" date="2024-01" db="EMBL/GenBank/DDBJ databases">
        <title>Genomic insights into the taxonomy and metabolism of the cyanobacterium Pannus brasiliensis CCIBt3594.</title>
        <authorList>
            <person name="Machado M."/>
            <person name="Botero N.B."/>
            <person name="Andreote A.P.D."/>
            <person name="Feitosa A.M.T."/>
            <person name="Popin R."/>
            <person name="Sivonen K."/>
            <person name="Fiore M.F."/>
        </authorList>
    </citation>
    <scope>NUCLEOTIDE SEQUENCE [LARGE SCALE GENOMIC DNA]</scope>
    <source>
        <strain evidence="7 8">CCIBt3594</strain>
    </source>
</reference>
<evidence type="ECO:0000256" key="4">
    <source>
        <dbReference type="ARBA" id="ARBA00022989"/>
    </source>
</evidence>
<comment type="subcellular location">
    <subcellularLocation>
        <location evidence="6">Cell membrane</location>
        <topology evidence="6">Multi-pass membrane protein</topology>
    </subcellularLocation>
    <subcellularLocation>
        <location evidence="1">Membrane</location>
        <topology evidence="1">Multi-pass membrane protein</topology>
    </subcellularLocation>
</comment>
<keyword evidence="5 6" id="KW-0472">Membrane</keyword>
<proteinExistence type="inferred from homology"/>
<evidence type="ECO:0000256" key="5">
    <source>
        <dbReference type="ARBA" id="ARBA00023136"/>
    </source>
</evidence>
<organism evidence="7 8">
    <name type="scientific">Pannus brasiliensis CCIBt3594</name>
    <dbReference type="NCBI Taxonomy" id="1427578"/>
    <lineage>
        <taxon>Bacteria</taxon>
        <taxon>Bacillati</taxon>
        <taxon>Cyanobacteriota</taxon>
        <taxon>Cyanophyceae</taxon>
        <taxon>Oscillatoriophycideae</taxon>
        <taxon>Chroococcales</taxon>
        <taxon>Microcystaceae</taxon>
        <taxon>Pannus</taxon>
    </lineage>
</organism>
<comment type="caution">
    <text evidence="7">The sequence shown here is derived from an EMBL/GenBank/DDBJ whole genome shotgun (WGS) entry which is preliminary data.</text>
</comment>
<dbReference type="InterPro" id="IPR051598">
    <property type="entry name" value="TSUP/Inactive_protease-like"/>
</dbReference>
<protein>
    <recommendedName>
        <fullName evidence="6">Probable membrane transporter protein</fullName>
    </recommendedName>
</protein>